<dbReference type="PANTHER" id="PTHR35271">
    <property type="entry name" value="ABC TRANSPORTER, SUBSTRATE-BINDING LIPOPROTEIN-RELATED"/>
    <property type="match status" value="1"/>
</dbReference>
<sequence>MTGKMFRRRAWSRARACCAALGLLSAVVSGQGMTAPQGAAQAEAGETRRMEPQAPGSIAVVYPILGEPYHSIFASIIDGIEDNAKSAMRTYPVAANTDPAELNAQLRRNGAKVVIALGRQGLKAASALDRELPLVAGGVLSVPEADSRAMTAISLTPDPALLFARLRSLLPGIRRVVVVYHPQNNEWLIRLAREAARAQGLELVAHEARDLASAARLYESTFASSDSKRDAIWLPQDSTTVDETTILPLVLKESWNRNIAVFSSSFLHVKKGALFALYPNNLELGRSLAWSALAHLSGDPRRRGMLPLRDVHIAVNVRTAGHLGLSLSYQQQRAFDAIFPEP</sequence>
<keyword evidence="1" id="KW-0732">Signal</keyword>
<name>A0ABU6J6K7_9BURK</name>
<feature type="chain" id="PRO_5045412282" evidence="1">
    <location>
        <begin position="35"/>
        <end position="342"/>
    </location>
</feature>
<comment type="caution">
    <text evidence="2">The sequence shown here is derived from an EMBL/GenBank/DDBJ whole genome shotgun (WGS) entry which is preliminary data.</text>
</comment>
<dbReference type="Gene3D" id="3.40.50.2300">
    <property type="match status" value="1"/>
</dbReference>
<gene>
    <name evidence="2" type="ORF">RY831_07795</name>
</gene>
<keyword evidence="3" id="KW-1185">Reference proteome</keyword>
<dbReference type="RefSeq" id="WP_326505772.1">
    <property type="nucleotide sequence ID" value="NZ_JAWIIV010000005.1"/>
</dbReference>
<protein>
    <submittedName>
        <fullName evidence="2">ABC transporter substrate binding protein</fullName>
    </submittedName>
</protein>
<dbReference type="Pfam" id="PF04392">
    <property type="entry name" value="ABC_sub_bind"/>
    <property type="match status" value="1"/>
</dbReference>
<reference evidence="2 3" key="1">
    <citation type="submission" date="2023-10" db="EMBL/GenBank/DDBJ databases">
        <title>Noviherbaspirillum sp. CPCC 100848 genome assembly.</title>
        <authorList>
            <person name="Li X.Y."/>
            <person name="Fang X.M."/>
        </authorList>
    </citation>
    <scope>NUCLEOTIDE SEQUENCE [LARGE SCALE GENOMIC DNA]</scope>
    <source>
        <strain evidence="2 3">CPCC 100848</strain>
    </source>
</reference>
<evidence type="ECO:0000313" key="2">
    <source>
        <dbReference type="EMBL" id="MEC4719046.1"/>
    </source>
</evidence>
<dbReference type="InterPro" id="IPR007487">
    <property type="entry name" value="ABC_transpt-TYRBP-like"/>
</dbReference>
<evidence type="ECO:0000256" key="1">
    <source>
        <dbReference type="SAM" id="SignalP"/>
    </source>
</evidence>
<dbReference type="EMBL" id="JAWIIV010000005">
    <property type="protein sequence ID" value="MEC4719046.1"/>
    <property type="molecule type" value="Genomic_DNA"/>
</dbReference>
<organism evidence="2 3">
    <name type="scientific">Noviherbaspirillum album</name>
    <dbReference type="NCBI Taxonomy" id="3080276"/>
    <lineage>
        <taxon>Bacteria</taxon>
        <taxon>Pseudomonadati</taxon>
        <taxon>Pseudomonadota</taxon>
        <taxon>Betaproteobacteria</taxon>
        <taxon>Burkholderiales</taxon>
        <taxon>Oxalobacteraceae</taxon>
        <taxon>Noviherbaspirillum</taxon>
    </lineage>
</organism>
<accession>A0ABU6J6K7</accession>
<dbReference type="Proteomes" id="UP001352263">
    <property type="component" value="Unassembled WGS sequence"/>
</dbReference>
<evidence type="ECO:0000313" key="3">
    <source>
        <dbReference type="Proteomes" id="UP001352263"/>
    </source>
</evidence>
<feature type="signal peptide" evidence="1">
    <location>
        <begin position="1"/>
        <end position="34"/>
    </location>
</feature>
<dbReference type="PANTHER" id="PTHR35271:SF1">
    <property type="entry name" value="ABC TRANSPORTER, SUBSTRATE-BINDING LIPOPROTEIN"/>
    <property type="match status" value="1"/>
</dbReference>
<proteinExistence type="predicted"/>